<gene>
    <name evidence="2" type="ORF">PLOB_00048440</name>
</gene>
<feature type="compositionally biased region" description="Polar residues" evidence="1">
    <location>
        <begin position="52"/>
        <end position="65"/>
    </location>
</feature>
<dbReference type="Proteomes" id="UP001159405">
    <property type="component" value="Unassembled WGS sequence"/>
</dbReference>
<evidence type="ECO:0000313" key="3">
    <source>
        <dbReference type="Proteomes" id="UP001159405"/>
    </source>
</evidence>
<feature type="non-terminal residue" evidence="2">
    <location>
        <position position="146"/>
    </location>
</feature>
<sequence>FSVQTSKLDHHTRPSIQPQIRTPNRNTTSCNRQSDHQIRPLEQTTRSDHSTRPQTTILLTEQHTQPLEMVQVRDIGAANDDADDDVDDDDDDDDADDRDDDADDEDDVADDDDDDNDAENDDDDDVLKKICSLTKKLRNSVNGHGD</sequence>
<evidence type="ECO:0000313" key="2">
    <source>
        <dbReference type="EMBL" id="CAH3151129.1"/>
    </source>
</evidence>
<name>A0ABN8PV91_9CNID</name>
<proteinExistence type="predicted"/>
<organism evidence="2 3">
    <name type="scientific">Porites lobata</name>
    <dbReference type="NCBI Taxonomy" id="104759"/>
    <lineage>
        <taxon>Eukaryota</taxon>
        <taxon>Metazoa</taxon>
        <taxon>Cnidaria</taxon>
        <taxon>Anthozoa</taxon>
        <taxon>Hexacorallia</taxon>
        <taxon>Scleractinia</taxon>
        <taxon>Fungiina</taxon>
        <taxon>Poritidae</taxon>
        <taxon>Porites</taxon>
    </lineage>
</organism>
<keyword evidence="3" id="KW-1185">Reference proteome</keyword>
<feature type="non-terminal residue" evidence="2">
    <location>
        <position position="1"/>
    </location>
</feature>
<dbReference type="EMBL" id="CALNXK010000090">
    <property type="protein sequence ID" value="CAH3151129.1"/>
    <property type="molecule type" value="Genomic_DNA"/>
</dbReference>
<feature type="compositionally biased region" description="Acidic residues" evidence="1">
    <location>
        <begin position="80"/>
        <end position="125"/>
    </location>
</feature>
<feature type="region of interest" description="Disordered" evidence="1">
    <location>
        <begin position="1"/>
        <end position="127"/>
    </location>
</feature>
<evidence type="ECO:0000256" key="1">
    <source>
        <dbReference type="SAM" id="MobiDB-lite"/>
    </source>
</evidence>
<reference evidence="2 3" key="1">
    <citation type="submission" date="2022-05" db="EMBL/GenBank/DDBJ databases">
        <authorList>
            <consortium name="Genoscope - CEA"/>
            <person name="William W."/>
        </authorList>
    </citation>
    <scope>NUCLEOTIDE SEQUENCE [LARGE SCALE GENOMIC DNA]</scope>
</reference>
<feature type="compositionally biased region" description="Basic and acidic residues" evidence="1">
    <location>
        <begin position="33"/>
        <end position="51"/>
    </location>
</feature>
<accession>A0ABN8PV91</accession>
<protein>
    <submittedName>
        <fullName evidence="2">Uncharacterized protein</fullName>
    </submittedName>
</protein>
<comment type="caution">
    <text evidence="2">The sequence shown here is derived from an EMBL/GenBank/DDBJ whole genome shotgun (WGS) entry which is preliminary data.</text>
</comment>
<feature type="compositionally biased region" description="Polar residues" evidence="1">
    <location>
        <begin position="14"/>
        <end position="32"/>
    </location>
</feature>